<gene>
    <name evidence="3" type="ORF">EV356DRAFT_507272</name>
</gene>
<dbReference type="PROSITE" id="PS50181">
    <property type="entry name" value="FBOX"/>
    <property type="match status" value="1"/>
</dbReference>
<dbReference type="CDD" id="cd09917">
    <property type="entry name" value="F-box_SF"/>
    <property type="match status" value="1"/>
</dbReference>
<evidence type="ECO:0000259" key="2">
    <source>
        <dbReference type="PROSITE" id="PS50181"/>
    </source>
</evidence>
<evidence type="ECO:0000313" key="4">
    <source>
        <dbReference type="Proteomes" id="UP000800092"/>
    </source>
</evidence>
<dbReference type="InterPro" id="IPR001810">
    <property type="entry name" value="F-box_dom"/>
</dbReference>
<sequence>MAAASLPTELLQLTYDLLDPRDFYSARRVCRWWHQASNDVLILRKQLDNLPIIQPNDSNFRRDLEWCLTMFDKAAYVHMMGMRLERYTDLDIAYSKKINKSKYAVSSNGSRVAALDSGLLTIYDATTEKCEIICEQATNSNKWMSGPGPWFKSAPNASFELALSADNSLVAVALERTIQIYQLSTSTVGPLCKWLSNACGDYVVAVEFAHNDRLLRLQLSKGHVIYLGRPSAPSHPDTFSYWQSAIHQVYLDSAHLQIPAPNAEPHTLLQPHHLRLFPSPSSPSSSSTSSTAAPNNPIPFIIHPENSPAILYYTGVLTPSPSPSPSPASPSFAGTITTPRITGAIPTYACPLLPRRWFAGLADAFPRVYTRETRTRRSPDGRVLAVWDPDFDVLAGGPAGRVHLCRWPGEGEELGEEGDGMRVGRKAEGGGGGGGEVGGLVQGLGQGQGDGEVGKVFCFPRLVGRVEGKIMEFGFVEGGLDERRWKDMEVYRLWVRTDERFVEWDVRLPALVQ</sequence>
<organism evidence="3 4">
    <name type="scientific">Viridothelium virens</name>
    <name type="common">Speckled blister lichen</name>
    <name type="synonym">Trypethelium virens</name>
    <dbReference type="NCBI Taxonomy" id="1048519"/>
    <lineage>
        <taxon>Eukaryota</taxon>
        <taxon>Fungi</taxon>
        <taxon>Dikarya</taxon>
        <taxon>Ascomycota</taxon>
        <taxon>Pezizomycotina</taxon>
        <taxon>Dothideomycetes</taxon>
        <taxon>Dothideomycetes incertae sedis</taxon>
        <taxon>Trypetheliales</taxon>
        <taxon>Trypetheliaceae</taxon>
        <taxon>Viridothelium</taxon>
    </lineage>
</organism>
<feature type="compositionally biased region" description="Low complexity" evidence="1">
    <location>
        <begin position="278"/>
        <end position="295"/>
    </location>
</feature>
<dbReference type="SUPFAM" id="SSF82171">
    <property type="entry name" value="DPP6 N-terminal domain-like"/>
    <property type="match status" value="1"/>
</dbReference>
<dbReference type="SUPFAM" id="SSF81383">
    <property type="entry name" value="F-box domain"/>
    <property type="match status" value="1"/>
</dbReference>
<reference evidence="3" key="1">
    <citation type="journal article" date="2020" name="Stud. Mycol.">
        <title>101 Dothideomycetes genomes: a test case for predicting lifestyles and emergence of pathogens.</title>
        <authorList>
            <person name="Haridas S."/>
            <person name="Albert R."/>
            <person name="Binder M."/>
            <person name="Bloem J."/>
            <person name="Labutti K."/>
            <person name="Salamov A."/>
            <person name="Andreopoulos B."/>
            <person name="Baker S."/>
            <person name="Barry K."/>
            <person name="Bills G."/>
            <person name="Bluhm B."/>
            <person name="Cannon C."/>
            <person name="Castanera R."/>
            <person name="Culley D."/>
            <person name="Daum C."/>
            <person name="Ezra D."/>
            <person name="Gonzalez J."/>
            <person name="Henrissat B."/>
            <person name="Kuo A."/>
            <person name="Liang C."/>
            <person name="Lipzen A."/>
            <person name="Lutzoni F."/>
            <person name="Magnuson J."/>
            <person name="Mondo S."/>
            <person name="Nolan M."/>
            <person name="Ohm R."/>
            <person name="Pangilinan J."/>
            <person name="Park H.-J."/>
            <person name="Ramirez L."/>
            <person name="Alfaro M."/>
            <person name="Sun H."/>
            <person name="Tritt A."/>
            <person name="Yoshinaga Y."/>
            <person name="Zwiers L.-H."/>
            <person name="Turgeon B."/>
            <person name="Goodwin S."/>
            <person name="Spatafora J."/>
            <person name="Crous P."/>
            <person name="Grigoriev I."/>
        </authorList>
    </citation>
    <scope>NUCLEOTIDE SEQUENCE</scope>
    <source>
        <strain evidence="3">Tuck. ex Michener</strain>
    </source>
</reference>
<dbReference type="Proteomes" id="UP000800092">
    <property type="component" value="Unassembled WGS sequence"/>
</dbReference>
<feature type="domain" description="F-box" evidence="2">
    <location>
        <begin position="1"/>
        <end position="46"/>
    </location>
</feature>
<dbReference type="EMBL" id="ML991776">
    <property type="protein sequence ID" value="KAF2238193.1"/>
    <property type="molecule type" value="Genomic_DNA"/>
</dbReference>
<dbReference type="Gene3D" id="1.20.1280.50">
    <property type="match status" value="1"/>
</dbReference>
<proteinExistence type="predicted"/>
<evidence type="ECO:0000313" key="3">
    <source>
        <dbReference type="EMBL" id="KAF2238193.1"/>
    </source>
</evidence>
<dbReference type="AlphaFoldDB" id="A0A6A6HKZ8"/>
<dbReference type="OrthoDB" id="5126814at2759"/>
<evidence type="ECO:0000256" key="1">
    <source>
        <dbReference type="SAM" id="MobiDB-lite"/>
    </source>
</evidence>
<accession>A0A6A6HKZ8</accession>
<dbReference type="InterPro" id="IPR036047">
    <property type="entry name" value="F-box-like_dom_sf"/>
</dbReference>
<dbReference type="Pfam" id="PF12937">
    <property type="entry name" value="F-box-like"/>
    <property type="match status" value="1"/>
</dbReference>
<feature type="region of interest" description="Disordered" evidence="1">
    <location>
        <begin position="278"/>
        <end position="297"/>
    </location>
</feature>
<protein>
    <recommendedName>
        <fullName evidence="2">F-box domain-containing protein</fullName>
    </recommendedName>
</protein>
<keyword evidence="4" id="KW-1185">Reference proteome</keyword>
<name>A0A6A6HKZ8_VIRVR</name>